<feature type="signal peptide" evidence="7">
    <location>
        <begin position="1"/>
        <end position="20"/>
    </location>
</feature>
<evidence type="ECO:0000313" key="10">
    <source>
        <dbReference type="Proteomes" id="UP001161247"/>
    </source>
</evidence>
<organism evidence="9 10">
    <name type="scientific">Oldenlandia corymbosa var. corymbosa</name>
    <dbReference type="NCBI Taxonomy" id="529605"/>
    <lineage>
        <taxon>Eukaryota</taxon>
        <taxon>Viridiplantae</taxon>
        <taxon>Streptophyta</taxon>
        <taxon>Embryophyta</taxon>
        <taxon>Tracheophyta</taxon>
        <taxon>Spermatophyta</taxon>
        <taxon>Magnoliopsida</taxon>
        <taxon>eudicotyledons</taxon>
        <taxon>Gunneridae</taxon>
        <taxon>Pentapetalae</taxon>
        <taxon>asterids</taxon>
        <taxon>lamiids</taxon>
        <taxon>Gentianales</taxon>
        <taxon>Rubiaceae</taxon>
        <taxon>Rubioideae</taxon>
        <taxon>Spermacoceae</taxon>
        <taxon>Hedyotis-Oldenlandia complex</taxon>
        <taxon>Oldenlandia</taxon>
    </lineage>
</organism>
<dbReference type="PROSITE" id="PS01187">
    <property type="entry name" value="EGF_CA"/>
    <property type="match status" value="1"/>
</dbReference>
<evidence type="ECO:0000256" key="7">
    <source>
        <dbReference type="SAM" id="SignalP"/>
    </source>
</evidence>
<dbReference type="InterPro" id="IPR000742">
    <property type="entry name" value="EGF"/>
</dbReference>
<dbReference type="InterPro" id="IPR001881">
    <property type="entry name" value="EGF-like_Ca-bd_dom"/>
</dbReference>
<keyword evidence="3 7" id="KW-0732">Signal</keyword>
<name>A0AAV1E3P7_OLDCO</name>
<dbReference type="PROSITE" id="PS00010">
    <property type="entry name" value="ASX_HYDROXYL"/>
    <property type="match status" value="1"/>
</dbReference>
<dbReference type="GO" id="GO:0005509">
    <property type="term" value="F:calcium ion binding"/>
    <property type="evidence" value="ECO:0007669"/>
    <property type="project" value="InterPro"/>
</dbReference>
<proteinExistence type="predicted"/>
<evidence type="ECO:0000313" key="9">
    <source>
        <dbReference type="EMBL" id="CAI9114846.1"/>
    </source>
</evidence>
<dbReference type="SMART" id="SM00179">
    <property type="entry name" value="EGF_CA"/>
    <property type="match status" value="1"/>
</dbReference>
<sequence>MVSNPLLLVVLFILLNSCSSSSSSSAYNFPIAKPGCLDRCGNESIPFPFGIGEGCYLDQSQSFSVECNSSQLNFSGTHYPITNISLEGQFRTPNYVAYDCYGEGDQKVNPNHPWIKLGDPFIFNSTGNKFTVIGCDSIGVVEGTSYFRDYNTKSGCTSFCYLKEDVEDGSCSSIGCCQTSIPGGSRMINVTLASSSNNRFVSSFNPCSFAFVVAEDAFQFSADNLTNLESVVTLPVIVDWVISHNNCDEAKTNKSNYACKENSECYVEKGALGYRCRCSKGYEGNPYLGCQDIDECGNPDQCGKNGVCINTTGSYYCNCKKGYHQDAEGRCVEKNNNWAIIVELITGKKVLASDKPVAEKFLSNGFLSSLKENLLAQVLDNNISCPENMEQLNDVAMIAKRCISVRGEDRPCMKDVERELVILGAKARDTSVQVFEIDSSKSEALRDLQSIGYGSWDGSTSSGQYSASYIIAEQPLLTMPGGR</sequence>
<keyword evidence="10" id="KW-1185">Reference proteome</keyword>
<evidence type="ECO:0000256" key="4">
    <source>
        <dbReference type="ARBA" id="ARBA00022737"/>
    </source>
</evidence>
<dbReference type="PROSITE" id="PS01186">
    <property type="entry name" value="EGF_2"/>
    <property type="match status" value="2"/>
</dbReference>
<dbReference type="PANTHER" id="PTHR33491">
    <property type="entry name" value="OSJNBA0016N04.9 PROTEIN"/>
    <property type="match status" value="1"/>
</dbReference>
<evidence type="ECO:0000256" key="5">
    <source>
        <dbReference type="ARBA" id="ARBA00023157"/>
    </source>
</evidence>
<keyword evidence="4" id="KW-0677">Repeat</keyword>
<dbReference type="Gene3D" id="1.10.510.10">
    <property type="entry name" value="Transferase(Phosphotransferase) domain 1"/>
    <property type="match status" value="1"/>
</dbReference>
<dbReference type="FunFam" id="2.10.25.10:FF:000038">
    <property type="entry name" value="Fibrillin 2"/>
    <property type="match status" value="1"/>
</dbReference>
<dbReference type="GO" id="GO:0030247">
    <property type="term" value="F:polysaccharide binding"/>
    <property type="evidence" value="ECO:0007669"/>
    <property type="project" value="InterPro"/>
</dbReference>
<comment type="caution">
    <text evidence="6">Lacks conserved residue(s) required for the propagation of feature annotation.</text>
</comment>
<dbReference type="PROSITE" id="PS50026">
    <property type="entry name" value="EGF_3"/>
    <property type="match status" value="1"/>
</dbReference>
<evidence type="ECO:0000256" key="1">
    <source>
        <dbReference type="ARBA" id="ARBA00004167"/>
    </source>
</evidence>
<protein>
    <submittedName>
        <fullName evidence="9">OLC1v1015656C2</fullName>
    </submittedName>
</protein>
<accession>A0AAV1E3P7</accession>
<evidence type="ECO:0000256" key="6">
    <source>
        <dbReference type="PROSITE-ProRule" id="PRU00076"/>
    </source>
</evidence>
<dbReference type="Pfam" id="PF13947">
    <property type="entry name" value="GUB_WAK_bind"/>
    <property type="match status" value="1"/>
</dbReference>
<evidence type="ECO:0000259" key="8">
    <source>
        <dbReference type="PROSITE" id="PS50026"/>
    </source>
</evidence>
<dbReference type="InterPro" id="IPR025287">
    <property type="entry name" value="WAK_GUB"/>
</dbReference>
<dbReference type="InterPro" id="IPR049883">
    <property type="entry name" value="NOTCH1_EGF-like"/>
</dbReference>
<dbReference type="InterPro" id="IPR018097">
    <property type="entry name" value="EGF_Ca-bd_CS"/>
</dbReference>
<dbReference type="Pfam" id="PF07645">
    <property type="entry name" value="EGF_CA"/>
    <property type="match status" value="1"/>
</dbReference>
<dbReference type="Proteomes" id="UP001161247">
    <property type="component" value="Chromosome 8"/>
</dbReference>
<dbReference type="EMBL" id="OX459125">
    <property type="protein sequence ID" value="CAI9114846.1"/>
    <property type="molecule type" value="Genomic_DNA"/>
</dbReference>
<reference evidence="9" key="1">
    <citation type="submission" date="2023-03" db="EMBL/GenBank/DDBJ databases">
        <authorList>
            <person name="Julca I."/>
        </authorList>
    </citation>
    <scope>NUCLEOTIDE SEQUENCE</scope>
</reference>
<comment type="subcellular location">
    <subcellularLocation>
        <location evidence="1">Membrane</location>
        <topology evidence="1">Single-pass membrane protein</topology>
    </subcellularLocation>
</comment>
<keyword evidence="2 6" id="KW-0245">EGF-like domain</keyword>
<dbReference type="AlphaFoldDB" id="A0AAV1E3P7"/>
<dbReference type="GO" id="GO:0016020">
    <property type="term" value="C:membrane"/>
    <property type="evidence" value="ECO:0007669"/>
    <property type="project" value="UniProtKB-SubCell"/>
</dbReference>
<keyword evidence="5" id="KW-1015">Disulfide bond</keyword>
<feature type="chain" id="PRO_5043976329" evidence="7">
    <location>
        <begin position="21"/>
        <end position="483"/>
    </location>
</feature>
<dbReference type="SMART" id="SM00181">
    <property type="entry name" value="EGF"/>
    <property type="match status" value="2"/>
</dbReference>
<feature type="domain" description="EGF-like" evidence="8">
    <location>
        <begin position="292"/>
        <end position="332"/>
    </location>
</feature>
<evidence type="ECO:0000256" key="3">
    <source>
        <dbReference type="ARBA" id="ARBA00022729"/>
    </source>
</evidence>
<dbReference type="InterPro" id="IPR000152">
    <property type="entry name" value="EGF-type_Asp/Asn_hydroxyl_site"/>
</dbReference>
<dbReference type="CDD" id="cd00054">
    <property type="entry name" value="EGF_CA"/>
    <property type="match status" value="1"/>
</dbReference>
<dbReference type="Gene3D" id="2.90.20.10">
    <property type="entry name" value="Plasmodium vivax P25 domain"/>
    <property type="match status" value="1"/>
</dbReference>
<dbReference type="SUPFAM" id="SSF57196">
    <property type="entry name" value="EGF/Laminin"/>
    <property type="match status" value="1"/>
</dbReference>
<gene>
    <name evidence="9" type="ORF">OLC1_LOCUS21481</name>
</gene>
<evidence type="ECO:0000256" key="2">
    <source>
        <dbReference type="ARBA" id="ARBA00022536"/>
    </source>
</evidence>